<accession>A0A1H6Y5X6</accession>
<dbReference type="Proteomes" id="UP000199403">
    <property type="component" value="Unassembled WGS sequence"/>
</dbReference>
<dbReference type="EMBL" id="FNZH01000003">
    <property type="protein sequence ID" value="SEJ32185.1"/>
    <property type="molecule type" value="Genomic_DNA"/>
</dbReference>
<dbReference type="Gene3D" id="3.10.450.50">
    <property type="match status" value="1"/>
</dbReference>
<evidence type="ECO:0000313" key="1">
    <source>
        <dbReference type="EMBL" id="SEJ32185.1"/>
    </source>
</evidence>
<sequence length="133" mass="15758">MFCLIPKFIAIGFFVCWLPMLTLAQEQENDLAFAMQRGSIQEISKYLDDRVEISFDNNKRDFSRNQAEIVLRDFFKNQPSEGFELQQKGQTSTSLSYLIGTYRSSRGDFRVLIRHKKRDEHSFLIYSMDFIRH</sequence>
<dbReference type="InterPro" id="IPR031977">
    <property type="entry name" value="DUF4783"/>
</dbReference>
<organism evidence="1 2">
    <name type="scientific">Cyclobacterium xiamenense</name>
    <dbReference type="NCBI Taxonomy" id="1297121"/>
    <lineage>
        <taxon>Bacteria</taxon>
        <taxon>Pseudomonadati</taxon>
        <taxon>Bacteroidota</taxon>
        <taxon>Cytophagia</taxon>
        <taxon>Cytophagales</taxon>
        <taxon>Cyclobacteriaceae</taxon>
        <taxon>Cyclobacterium</taxon>
    </lineage>
</organism>
<keyword evidence="2" id="KW-1185">Reference proteome</keyword>
<dbReference type="AlphaFoldDB" id="A0A1H6Y5X6"/>
<protein>
    <recommendedName>
        <fullName evidence="3">DUF4783 domain-containing protein</fullName>
    </recommendedName>
</protein>
<dbReference type="OrthoDB" id="1524766at2"/>
<dbReference type="Pfam" id="PF16022">
    <property type="entry name" value="DUF4783"/>
    <property type="match status" value="1"/>
</dbReference>
<evidence type="ECO:0000313" key="2">
    <source>
        <dbReference type="Proteomes" id="UP000199403"/>
    </source>
</evidence>
<name>A0A1H6Y5X6_9BACT</name>
<reference evidence="2" key="1">
    <citation type="submission" date="2016-10" db="EMBL/GenBank/DDBJ databases">
        <authorList>
            <person name="Varghese N."/>
            <person name="Submissions S."/>
        </authorList>
    </citation>
    <scope>NUCLEOTIDE SEQUENCE [LARGE SCALE GENOMIC DNA]</scope>
    <source>
        <strain evidence="2">IBRC-M 10761</strain>
    </source>
</reference>
<dbReference type="RefSeq" id="WP_092173480.1">
    <property type="nucleotide sequence ID" value="NZ_FNZH01000003.1"/>
</dbReference>
<dbReference type="STRING" id="1416801.SAMN05192553_103240"/>
<proteinExistence type="predicted"/>
<evidence type="ECO:0008006" key="3">
    <source>
        <dbReference type="Google" id="ProtNLM"/>
    </source>
</evidence>
<gene>
    <name evidence="1" type="ORF">SAMN05192553_103240</name>
</gene>